<sequence length="397" mass="40408">MGQLLLIVVVAVTVAAVVFGVTVLVSGRDAGLQPAEPDGRALPLPTTRPLQETDLGEVRFDLATRGYRMAQVDQAMRRAAYDIGYKDELIGVLEAEVNALREGRVLDADALRRAREAAQAPATPPAVATEPAKRGWTEFTRPAEDDEIATEPEAAEAAPTSTGEPAADPAAEPVTAPAADVDSSVESAAAPVEAEPLEPAADDRAPETAGADKAAQRAAADRSDADQPTADPQLGDRASADSQLGDRGSADAQLGDRASADSQLGDRGSADPQFGDRGSADQPLGDRGSADQPLGHQAPAGQAAAGQPATEGAGSADPASAEALQPAEEAVAPVKARTPARRTATRTSRPTKRATAAADQGDVGASAEDADSAKQLDEAETSAVVATPTEDAGSARR</sequence>
<feature type="compositionally biased region" description="Low complexity" evidence="1">
    <location>
        <begin position="176"/>
        <end position="199"/>
    </location>
</feature>
<evidence type="ECO:0000256" key="1">
    <source>
        <dbReference type="SAM" id="MobiDB-lite"/>
    </source>
</evidence>
<dbReference type="AlphaFoldDB" id="A0A3D9ZHS0"/>
<protein>
    <recommendedName>
        <fullName evidence="4">DivIVA domain-containing protein</fullName>
    </recommendedName>
</protein>
<organism evidence="2 3">
    <name type="scientific">Asanoa ferruginea</name>
    <dbReference type="NCBI Taxonomy" id="53367"/>
    <lineage>
        <taxon>Bacteria</taxon>
        <taxon>Bacillati</taxon>
        <taxon>Actinomycetota</taxon>
        <taxon>Actinomycetes</taxon>
        <taxon>Micromonosporales</taxon>
        <taxon>Micromonosporaceae</taxon>
        <taxon>Asanoa</taxon>
    </lineage>
</organism>
<dbReference type="Proteomes" id="UP000256913">
    <property type="component" value="Unassembled WGS sequence"/>
</dbReference>
<evidence type="ECO:0008006" key="4">
    <source>
        <dbReference type="Google" id="ProtNLM"/>
    </source>
</evidence>
<feature type="compositionally biased region" description="Basic residues" evidence="1">
    <location>
        <begin position="338"/>
        <end position="352"/>
    </location>
</feature>
<feature type="region of interest" description="Disordered" evidence="1">
    <location>
        <begin position="116"/>
        <end position="397"/>
    </location>
</feature>
<reference evidence="2 3" key="1">
    <citation type="submission" date="2018-08" db="EMBL/GenBank/DDBJ databases">
        <title>Sequencing the genomes of 1000 actinobacteria strains.</title>
        <authorList>
            <person name="Klenk H.-P."/>
        </authorList>
    </citation>
    <scope>NUCLEOTIDE SEQUENCE [LARGE SCALE GENOMIC DNA]</scope>
    <source>
        <strain evidence="2 3">DSM 44099</strain>
    </source>
</reference>
<keyword evidence="3" id="KW-1185">Reference proteome</keyword>
<accession>A0A3D9ZHS0</accession>
<dbReference type="EMBL" id="QUMQ01000001">
    <property type="protein sequence ID" value="REF96815.1"/>
    <property type="molecule type" value="Genomic_DNA"/>
</dbReference>
<proteinExistence type="predicted"/>
<feature type="compositionally biased region" description="Low complexity" evidence="1">
    <location>
        <begin position="117"/>
        <end position="130"/>
    </location>
</feature>
<gene>
    <name evidence="2" type="ORF">DFJ67_2808</name>
</gene>
<feature type="compositionally biased region" description="Low complexity" evidence="1">
    <location>
        <begin position="207"/>
        <end position="218"/>
    </location>
</feature>
<feature type="compositionally biased region" description="Low complexity" evidence="1">
    <location>
        <begin position="292"/>
        <end position="314"/>
    </location>
</feature>
<feature type="compositionally biased region" description="Acidic residues" evidence="1">
    <location>
        <begin position="144"/>
        <end position="154"/>
    </location>
</feature>
<comment type="caution">
    <text evidence="2">The sequence shown here is derived from an EMBL/GenBank/DDBJ whole genome shotgun (WGS) entry which is preliminary data.</text>
</comment>
<name>A0A3D9ZHS0_9ACTN</name>
<feature type="compositionally biased region" description="Low complexity" evidence="1">
    <location>
        <begin position="155"/>
        <end position="167"/>
    </location>
</feature>
<evidence type="ECO:0000313" key="3">
    <source>
        <dbReference type="Proteomes" id="UP000256913"/>
    </source>
</evidence>
<evidence type="ECO:0000313" key="2">
    <source>
        <dbReference type="EMBL" id="REF96815.1"/>
    </source>
</evidence>